<evidence type="ECO:0000313" key="4">
    <source>
        <dbReference type="Proteomes" id="UP000000620"/>
    </source>
</evidence>
<sequence length="194" mass="21312">MTATYPWRCGDAQDDQPVVSRKQPTPLRRCVYGLRTAIQHTAPADHRPHGHGSKARRTERTAVARPGRTPGRCLMGGRRPRGAVKHTPIPPGRAGKPIVEPGVQSLLDGRADWCQGCGGCYYRHDMRWLVDAYRCRRCLGQGVGVAALWVSPWHEQPEAEVVAWPWASWRQAGYVALTAALALLFLASALGAFG</sequence>
<dbReference type="Proteomes" id="UP000000620">
    <property type="component" value="Segment"/>
</dbReference>
<feature type="region of interest" description="Disordered" evidence="1">
    <location>
        <begin position="1"/>
        <end position="21"/>
    </location>
</feature>
<evidence type="ECO:0000256" key="2">
    <source>
        <dbReference type="SAM" id="Phobius"/>
    </source>
</evidence>
<dbReference type="OrthoDB" id="17525at10239"/>
<keyword evidence="2" id="KW-0472">Membrane</keyword>
<accession>B3VM00</accession>
<evidence type="ECO:0000256" key="1">
    <source>
        <dbReference type="SAM" id="MobiDB-lite"/>
    </source>
</evidence>
<reference evidence="3 4" key="1">
    <citation type="submission" date="2008-05" db="EMBL/GenBank/DDBJ databases">
        <authorList>
            <person name="Scanlon M.A."/>
            <person name="Jacobs-Sera D."/>
            <person name="Hendrix R.W."/>
            <person name="Hatfull G.H."/>
        </authorList>
    </citation>
    <scope>NUCLEOTIDE SEQUENCE [LARGE SCALE GENOMIC DNA]</scope>
</reference>
<keyword evidence="2" id="KW-1133">Transmembrane helix</keyword>
<gene>
    <name evidence="3" type="ORF">Nigel_71</name>
</gene>
<dbReference type="GeneID" id="6450008"/>
<name>B3VM00_9CAUD</name>
<dbReference type="RefSeq" id="YP_002003910.1">
    <property type="nucleotide sequence ID" value="NC_011044.1"/>
</dbReference>
<feature type="transmembrane region" description="Helical" evidence="2">
    <location>
        <begin position="174"/>
        <end position="193"/>
    </location>
</feature>
<proteinExistence type="predicted"/>
<dbReference type="KEGG" id="vg:6450008"/>
<keyword evidence="4" id="KW-1185">Reference proteome</keyword>
<feature type="region of interest" description="Disordered" evidence="1">
    <location>
        <begin position="42"/>
        <end position="96"/>
    </location>
</feature>
<keyword evidence="2" id="KW-0812">Transmembrane</keyword>
<protein>
    <submittedName>
        <fullName evidence="3">Uncharacterized protein</fullName>
    </submittedName>
</protein>
<organism evidence="3 4">
    <name type="scientific">Mycobacterium phage Nigel</name>
    <dbReference type="NCBI Taxonomy" id="543152"/>
    <lineage>
        <taxon>Viruses</taxon>
        <taxon>Duplodnaviria</taxon>
        <taxon>Heunggongvirae</taxon>
        <taxon>Uroviricota</taxon>
        <taxon>Caudoviricetes</taxon>
        <taxon>Bclasvirinae</taxon>
        <taxon>Coopervirus</taxon>
        <taxon>Coopervirus nigel</taxon>
    </lineage>
</organism>
<dbReference type="EMBL" id="EU770221">
    <property type="protein sequence ID" value="ACF05074.1"/>
    <property type="molecule type" value="Genomic_DNA"/>
</dbReference>
<evidence type="ECO:0000313" key="3">
    <source>
        <dbReference type="EMBL" id="ACF05074.1"/>
    </source>
</evidence>